<feature type="transmembrane region" description="Helical" evidence="1">
    <location>
        <begin position="12"/>
        <end position="32"/>
    </location>
</feature>
<proteinExistence type="predicted"/>
<evidence type="ECO:0000256" key="1">
    <source>
        <dbReference type="SAM" id="Phobius"/>
    </source>
</evidence>
<evidence type="ECO:0000313" key="3">
    <source>
        <dbReference type="Proteomes" id="UP001371224"/>
    </source>
</evidence>
<feature type="transmembrane region" description="Helical" evidence="1">
    <location>
        <begin position="38"/>
        <end position="57"/>
    </location>
</feature>
<reference evidence="2 3" key="1">
    <citation type="submission" date="2024-02" db="EMBL/GenBank/DDBJ databases">
        <authorList>
            <person name="Saticioglu I.B."/>
        </authorList>
    </citation>
    <scope>NUCLEOTIDE SEQUENCE [LARGE SCALE GENOMIC DNA]</scope>
    <source>
        <strain evidence="2 3">Mu-80</strain>
    </source>
</reference>
<keyword evidence="1" id="KW-1133">Transmembrane helix</keyword>
<feature type="transmembrane region" description="Helical" evidence="1">
    <location>
        <begin position="64"/>
        <end position="86"/>
    </location>
</feature>
<keyword evidence="1" id="KW-0472">Membrane</keyword>
<gene>
    <name evidence="2" type="ORF">WDU99_05185</name>
</gene>
<keyword evidence="3" id="KW-1185">Reference proteome</keyword>
<dbReference type="EMBL" id="JBBDGM010000003">
    <property type="protein sequence ID" value="MEJ1087706.1"/>
    <property type="molecule type" value="Genomic_DNA"/>
</dbReference>
<organism evidence="2 3">
    <name type="scientific">Microbacterium bandirmense</name>
    <dbReference type="NCBI Taxonomy" id="3122050"/>
    <lineage>
        <taxon>Bacteria</taxon>
        <taxon>Bacillati</taxon>
        <taxon>Actinomycetota</taxon>
        <taxon>Actinomycetes</taxon>
        <taxon>Micrococcales</taxon>
        <taxon>Microbacteriaceae</taxon>
        <taxon>Microbacterium</taxon>
    </lineage>
</organism>
<dbReference type="Proteomes" id="UP001371224">
    <property type="component" value="Unassembled WGS sequence"/>
</dbReference>
<dbReference type="RefSeq" id="WP_206494818.1">
    <property type="nucleotide sequence ID" value="NZ_JBBDGM010000003.1"/>
</dbReference>
<keyword evidence="1" id="KW-0812">Transmembrane</keyword>
<sequence length="103" mass="10156">MTTVPAPRFRASPAVALGMVGVAVVAIPVGLFGAAFSMAAVFLFGAVAELAGVFGWLRRQRWGFLVLALGAGLMLGAAAYIVLGLVQPDGAGSGGGFGGPPAP</sequence>
<evidence type="ECO:0000313" key="2">
    <source>
        <dbReference type="EMBL" id="MEJ1087706.1"/>
    </source>
</evidence>
<comment type="caution">
    <text evidence="2">The sequence shown here is derived from an EMBL/GenBank/DDBJ whole genome shotgun (WGS) entry which is preliminary data.</text>
</comment>
<accession>A0ABU8L9N3</accession>
<protein>
    <submittedName>
        <fullName evidence="2">Uncharacterized protein</fullName>
    </submittedName>
</protein>
<name>A0ABU8L9N3_9MICO</name>